<keyword evidence="4" id="KW-1185">Reference proteome</keyword>
<dbReference type="InterPro" id="IPR000639">
    <property type="entry name" value="Epox_hydrolase-like"/>
</dbReference>
<dbReference type="AlphaFoldDB" id="A0A1G7ULT4"/>
<sequence>MSVITPAGATVPGVTHHLAEVGGTRLHYVSAGTSGSPVLLVHGWPETWWAFRALIPLLARTHRVFAVDLRGFGDSAAADAGTDHAEDLHALVEHLGVGPVHLSCQDISGAVGFRLAATHPGDVLSLTAIEAALPGFGLESFADVANGGSWHVGFLGTPGVPELFLSGAERRMIADWAYPAMTATEGAVTGADLDEFVRTYSRPGGWSGSAVLYQAIFSDGGATRALPRLTVPVLAVDGVSAPFTEQTFRQVAADVTAVRLDGVGHLVAQEAPDALAEAVLDFLAGVDAG</sequence>
<dbReference type="InterPro" id="IPR000073">
    <property type="entry name" value="AB_hydrolase_1"/>
</dbReference>
<dbReference type="RefSeq" id="WP_090051467.1">
    <property type="nucleotide sequence ID" value="NZ_FNCC01000008.1"/>
</dbReference>
<dbReference type="PANTHER" id="PTHR43329">
    <property type="entry name" value="EPOXIDE HYDROLASE"/>
    <property type="match status" value="1"/>
</dbReference>
<dbReference type="InterPro" id="IPR029058">
    <property type="entry name" value="AB_hydrolase_fold"/>
</dbReference>
<dbReference type="GO" id="GO:0016787">
    <property type="term" value="F:hydrolase activity"/>
    <property type="evidence" value="ECO:0007669"/>
    <property type="project" value="UniProtKB-KW"/>
</dbReference>
<evidence type="ECO:0000313" key="4">
    <source>
        <dbReference type="Proteomes" id="UP000199623"/>
    </source>
</evidence>
<evidence type="ECO:0000313" key="3">
    <source>
        <dbReference type="EMBL" id="SDG48318.1"/>
    </source>
</evidence>
<dbReference type="PRINTS" id="PR00412">
    <property type="entry name" value="EPOXHYDRLASE"/>
</dbReference>
<proteinExistence type="predicted"/>
<dbReference type="EMBL" id="FNCC01000008">
    <property type="protein sequence ID" value="SDG48318.1"/>
    <property type="molecule type" value="Genomic_DNA"/>
</dbReference>
<protein>
    <submittedName>
        <fullName evidence="3">Pimeloyl-ACP methyl ester carboxylesterase</fullName>
    </submittedName>
</protein>
<feature type="domain" description="AB hydrolase-1" evidence="2">
    <location>
        <begin position="37"/>
        <end position="137"/>
    </location>
</feature>
<dbReference type="STRING" id="200378.SAMN05216553_108279"/>
<dbReference type="Proteomes" id="UP000199623">
    <property type="component" value="Unassembled WGS sequence"/>
</dbReference>
<name>A0A1G7ULT4_9PSEU</name>
<organism evidence="3 4">
    <name type="scientific">Lentzea fradiae</name>
    <dbReference type="NCBI Taxonomy" id="200378"/>
    <lineage>
        <taxon>Bacteria</taxon>
        <taxon>Bacillati</taxon>
        <taxon>Actinomycetota</taxon>
        <taxon>Actinomycetes</taxon>
        <taxon>Pseudonocardiales</taxon>
        <taxon>Pseudonocardiaceae</taxon>
        <taxon>Lentzea</taxon>
    </lineage>
</organism>
<dbReference type="Pfam" id="PF00561">
    <property type="entry name" value="Abhydrolase_1"/>
    <property type="match status" value="1"/>
</dbReference>
<gene>
    <name evidence="3" type="ORF">SAMN05216553_108279</name>
</gene>
<keyword evidence="1" id="KW-0378">Hydrolase</keyword>
<reference evidence="4" key="1">
    <citation type="submission" date="2016-10" db="EMBL/GenBank/DDBJ databases">
        <authorList>
            <person name="Varghese N."/>
            <person name="Submissions S."/>
        </authorList>
    </citation>
    <scope>NUCLEOTIDE SEQUENCE [LARGE SCALE GENOMIC DNA]</scope>
    <source>
        <strain evidence="4">CGMCC 4.3506</strain>
    </source>
</reference>
<evidence type="ECO:0000256" key="1">
    <source>
        <dbReference type="ARBA" id="ARBA00022801"/>
    </source>
</evidence>
<dbReference type="Gene3D" id="3.40.50.1820">
    <property type="entry name" value="alpha/beta hydrolase"/>
    <property type="match status" value="1"/>
</dbReference>
<evidence type="ECO:0000259" key="2">
    <source>
        <dbReference type="Pfam" id="PF00561"/>
    </source>
</evidence>
<dbReference type="SUPFAM" id="SSF53474">
    <property type="entry name" value="alpha/beta-Hydrolases"/>
    <property type="match status" value="1"/>
</dbReference>
<dbReference type="OrthoDB" id="3507586at2"/>
<accession>A0A1G7ULT4</accession>